<dbReference type="AlphaFoldDB" id="A0AAV7RND4"/>
<sequence>MTLTRGRKKAVKRQRQGSPGEGQHKPKNESTERKVPPNLAQIKKSPCTSPCKGKKAGYKITDFLFTKKESNPTSVLMGIAPANDSETTCATDVKTAQDIERTCVDLGKINIPIPQPNTTGLTISAEIHRCYLDDTFSTLILSNWNNWGESLCCTPFSKQPSQVVNDTDCIIIEEFPLIDLSDTCPDTTQGTQIAKNKTKMRSTCSTSSPQKDLSSCNITTPTFDTHVSSAAMAMEQPEQLEELEDTLDHTMGAKVNVEPSTSGDSWKALLATMDAISAAIQFQADKQDTQVDLLNILAIHIVSIDNKLQSLNDLIKRAQTHSYTQQVTCQCCTTGGNSQRSLDILNDILKEVKIQTLRTEEHFSSNGKKIPKNPMNKESPQNAKKSHEESNNIKDIHSSGQGMSQSNTEDRSCLSTQETAPPMGGPKDLVPNNSIVEESSLTKREKKLKRKARKKIKGFRQSSIWKLFAKSKGTRSKESESTENRNKICQSRQIRSERPASEDNSTGEPSALVNQSTSQQHSPKKNPFQQQAG</sequence>
<dbReference type="Proteomes" id="UP001066276">
    <property type="component" value="Chromosome 5"/>
</dbReference>
<comment type="caution">
    <text evidence="2">The sequence shown here is derived from an EMBL/GenBank/DDBJ whole genome shotgun (WGS) entry which is preliminary data.</text>
</comment>
<gene>
    <name evidence="2" type="ORF">NDU88_006008</name>
</gene>
<feature type="compositionally biased region" description="Basic residues" evidence="1">
    <location>
        <begin position="444"/>
        <end position="458"/>
    </location>
</feature>
<name>A0AAV7RND4_PLEWA</name>
<evidence type="ECO:0000313" key="2">
    <source>
        <dbReference type="EMBL" id="KAJ1153247.1"/>
    </source>
</evidence>
<accession>A0AAV7RND4</accession>
<evidence type="ECO:0000313" key="3">
    <source>
        <dbReference type="Proteomes" id="UP001066276"/>
    </source>
</evidence>
<feature type="region of interest" description="Disordered" evidence="1">
    <location>
        <begin position="360"/>
        <end position="533"/>
    </location>
</feature>
<evidence type="ECO:0000256" key="1">
    <source>
        <dbReference type="SAM" id="MobiDB-lite"/>
    </source>
</evidence>
<feature type="compositionally biased region" description="Polar residues" evidence="1">
    <location>
        <begin position="398"/>
        <end position="419"/>
    </location>
</feature>
<protein>
    <submittedName>
        <fullName evidence="2">Uncharacterized protein</fullName>
    </submittedName>
</protein>
<feature type="compositionally biased region" description="Basic and acidic residues" evidence="1">
    <location>
        <begin position="385"/>
        <end position="397"/>
    </location>
</feature>
<feature type="compositionally biased region" description="Basic and acidic residues" evidence="1">
    <location>
        <begin position="22"/>
        <end position="35"/>
    </location>
</feature>
<feature type="compositionally biased region" description="Polar residues" evidence="1">
    <location>
        <begin position="502"/>
        <end position="533"/>
    </location>
</feature>
<dbReference type="EMBL" id="JANPWB010000009">
    <property type="protein sequence ID" value="KAJ1153247.1"/>
    <property type="molecule type" value="Genomic_DNA"/>
</dbReference>
<proteinExistence type="predicted"/>
<feature type="compositionally biased region" description="Basic and acidic residues" evidence="1">
    <location>
        <begin position="475"/>
        <end position="486"/>
    </location>
</feature>
<reference evidence="2" key="1">
    <citation type="journal article" date="2022" name="bioRxiv">
        <title>Sequencing and chromosome-scale assembly of the giantPleurodeles waltlgenome.</title>
        <authorList>
            <person name="Brown T."/>
            <person name="Elewa A."/>
            <person name="Iarovenko S."/>
            <person name="Subramanian E."/>
            <person name="Araus A.J."/>
            <person name="Petzold A."/>
            <person name="Susuki M."/>
            <person name="Suzuki K.-i.T."/>
            <person name="Hayashi T."/>
            <person name="Toyoda A."/>
            <person name="Oliveira C."/>
            <person name="Osipova E."/>
            <person name="Leigh N.D."/>
            <person name="Simon A."/>
            <person name="Yun M.H."/>
        </authorList>
    </citation>
    <scope>NUCLEOTIDE SEQUENCE</scope>
    <source>
        <strain evidence="2">20211129_DDA</strain>
        <tissue evidence="2">Liver</tissue>
    </source>
</reference>
<organism evidence="2 3">
    <name type="scientific">Pleurodeles waltl</name>
    <name type="common">Iberian ribbed newt</name>
    <dbReference type="NCBI Taxonomy" id="8319"/>
    <lineage>
        <taxon>Eukaryota</taxon>
        <taxon>Metazoa</taxon>
        <taxon>Chordata</taxon>
        <taxon>Craniata</taxon>
        <taxon>Vertebrata</taxon>
        <taxon>Euteleostomi</taxon>
        <taxon>Amphibia</taxon>
        <taxon>Batrachia</taxon>
        <taxon>Caudata</taxon>
        <taxon>Salamandroidea</taxon>
        <taxon>Salamandridae</taxon>
        <taxon>Pleurodelinae</taxon>
        <taxon>Pleurodeles</taxon>
    </lineage>
</organism>
<feature type="region of interest" description="Disordered" evidence="1">
    <location>
        <begin position="1"/>
        <end position="46"/>
    </location>
</feature>
<keyword evidence="3" id="KW-1185">Reference proteome</keyword>
<feature type="compositionally biased region" description="Basic residues" evidence="1">
    <location>
        <begin position="1"/>
        <end position="15"/>
    </location>
</feature>